<gene>
    <name evidence="1" type="ORF">KSK55_05660</name>
</gene>
<evidence type="ECO:0000313" key="2">
    <source>
        <dbReference type="Proteomes" id="UP000694228"/>
    </source>
</evidence>
<evidence type="ECO:0000313" key="1">
    <source>
        <dbReference type="EMBL" id="QXO95877.1"/>
    </source>
</evidence>
<name>A0A8F5ZFH1_METHU</name>
<organism evidence="1 2">
    <name type="scientific">Methanospirillum hungatei</name>
    <dbReference type="NCBI Taxonomy" id="2203"/>
    <lineage>
        <taxon>Archaea</taxon>
        <taxon>Methanobacteriati</taxon>
        <taxon>Methanobacteriota</taxon>
        <taxon>Stenosarchaea group</taxon>
        <taxon>Methanomicrobia</taxon>
        <taxon>Methanomicrobiales</taxon>
        <taxon>Methanospirillaceae</taxon>
        <taxon>Methanospirillum</taxon>
    </lineage>
</organism>
<protein>
    <submittedName>
        <fullName evidence="1">Uncharacterized protein</fullName>
    </submittedName>
</protein>
<dbReference type="AlphaFoldDB" id="A0A8F5ZFH1"/>
<reference evidence="1 2" key="1">
    <citation type="submission" date="2021-06" db="EMBL/GenBank/DDBJ databases">
        <title>Complete genome sequence of the secondary alcohol utilizing methanogen Methanospirillum hungatei strain GP1.</title>
        <authorList>
            <person name="Day L.A."/>
            <person name="Costa K.C."/>
        </authorList>
    </citation>
    <scope>NUCLEOTIDE SEQUENCE [LARGE SCALE GENOMIC DNA]</scope>
    <source>
        <strain evidence="1 2">GP1</strain>
    </source>
</reference>
<sequence length="69" mass="8146">MINWFINVRHEQNQSHEIKRLHTPQALHERYSSDFGVVSLKILSTPNTHQRLRSYQIQTNDAVENAIAY</sequence>
<proteinExistence type="predicted"/>
<dbReference type="Proteomes" id="UP000694228">
    <property type="component" value="Chromosome"/>
</dbReference>
<accession>A0A8F5ZFH1</accession>
<dbReference type="EMBL" id="CP077107">
    <property type="protein sequence ID" value="QXO95877.1"/>
    <property type="molecule type" value="Genomic_DNA"/>
</dbReference>